<dbReference type="RefSeq" id="WP_122914552.1">
    <property type="nucleotide sequence ID" value="NZ_RHHT01000040.1"/>
</dbReference>
<comment type="caution">
    <text evidence="2">The sequence shown here is derived from an EMBL/GenBank/DDBJ whole genome shotgun (WGS) entry which is preliminary data.</text>
</comment>
<dbReference type="Pfam" id="PF14285">
    <property type="entry name" value="DUF4367"/>
    <property type="match status" value="1"/>
</dbReference>
<gene>
    <name evidence="2" type="ORF">EDM58_18005</name>
</gene>
<evidence type="ECO:0000259" key="1">
    <source>
        <dbReference type="Pfam" id="PF14285"/>
    </source>
</evidence>
<dbReference type="AlphaFoldDB" id="A0A3M8CKI8"/>
<sequence length="392" mass="43957">MKCVAEGLLQMYLDGECGYEEFQNISQHLENCVICQARFTELSELENWTREKVERSFLSSPHEVKVDTEAAWQRFSQQINQQNIGKQDAEIGAAPASSPMNKRSWSHMNKRTKQWITGVSTAAAVAVALSIPQVQVAAKDLLSIFRVDKVAFVKVTAEDLQHAEMWLSSGKAGELELNGIGKISIDDSDQNGDGSVWYESKEEAEKAGVQLPELPSDVSFNGVDVHAAHRVQFEIDTEKANRLLEQVGMDKRFDDQLNGKPFSLQIPQTMNLYLKSGDADFTYNVVEGLKLQAPEGVDLAELRDTVLALPFIPENVKKQMVNLDDWQHTLPLPYIEDKDSQVKNVNVNGEEGLLIESPHRSYLIWQHNGSIHMLDGAEDKAEQLMSFAKKVK</sequence>
<accession>A0A3M8CKI8</accession>
<proteinExistence type="predicted"/>
<dbReference type="Proteomes" id="UP000281915">
    <property type="component" value="Unassembled WGS sequence"/>
</dbReference>
<feature type="domain" description="DUF4367" evidence="1">
    <location>
        <begin position="335"/>
        <end position="390"/>
    </location>
</feature>
<evidence type="ECO:0000313" key="3">
    <source>
        <dbReference type="Proteomes" id="UP000281915"/>
    </source>
</evidence>
<protein>
    <submittedName>
        <fullName evidence="2">DUF4367 domain-containing protein</fullName>
    </submittedName>
</protein>
<name>A0A3M8CKI8_9BACL</name>
<reference evidence="2 3" key="1">
    <citation type="submission" date="2018-10" db="EMBL/GenBank/DDBJ databases">
        <title>Phylogenomics of Brevibacillus.</title>
        <authorList>
            <person name="Dunlap C."/>
        </authorList>
    </citation>
    <scope>NUCLEOTIDE SEQUENCE [LARGE SCALE GENOMIC DNA]</scope>
    <source>
        <strain evidence="2 3">JCM 15085</strain>
    </source>
</reference>
<dbReference type="EMBL" id="RHHT01000040">
    <property type="protein sequence ID" value="RNB76224.1"/>
    <property type="molecule type" value="Genomic_DNA"/>
</dbReference>
<dbReference type="InterPro" id="IPR025377">
    <property type="entry name" value="DUF4367"/>
</dbReference>
<evidence type="ECO:0000313" key="2">
    <source>
        <dbReference type="EMBL" id="RNB76224.1"/>
    </source>
</evidence>
<organism evidence="2 3">
    <name type="scientific">Brevibacillus panacihumi</name>
    <dbReference type="NCBI Taxonomy" id="497735"/>
    <lineage>
        <taxon>Bacteria</taxon>
        <taxon>Bacillati</taxon>
        <taxon>Bacillota</taxon>
        <taxon>Bacilli</taxon>
        <taxon>Bacillales</taxon>
        <taxon>Paenibacillaceae</taxon>
        <taxon>Brevibacillus</taxon>
    </lineage>
</organism>